<evidence type="ECO:0000256" key="3">
    <source>
        <dbReference type="ARBA" id="ARBA00022527"/>
    </source>
</evidence>
<keyword evidence="20" id="KW-1185">Reference proteome</keyword>
<keyword evidence="10" id="KW-0325">Glycoprotein</keyword>
<feature type="domain" description="Bulb-type lectin" evidence="17">
    <location>
        <begin position="30"/>
        <end position="160"/>
    </location>
</feature>
<evidence type="ECO:0000256" key="4">
    <source>
        <dbReference type="ARBA" id="ARBA00022679"/>
    </source>
</evidence>
<dbReference type="SUPFAM" id="SSF56112">
    <property type="entry name" value="Protein kinase-like (PK-like)"/>
    <property type="match status" value="1"/>
</dbReference>
<evidence type="ECO:0000256" key="7">
    <source>
        <dbReference type="ARBA" id="ARBA00022777"/>
    </source>
</evidence>
<evidence type="ECO:0000256" key="14">
    <source>
        <dbReference type="SAM" id="Phobius"/>
    </source>
</evidence>
<evidence type="ECO:0000256" key="12">
    <source>
        <dbReference type="ARBA" id="ARBA00048679"/>
    </source>
</evidence>
<dbReference type="GO" id="GO:0004674">
    <property type="term" value="F:protein serine/threonine kinase activity"/>
    <property type="evidence" value="ECO:0007669"/>
    <property type="project" value="UniProtKB-KW"/>
</dbReference>
<dbReference type="CDD" id="cd00028">
    <property type="entry name" value="B_lectin"/>
    <property type="match status" value="1"/>
</dbReference>
<dbReference type="FunFam" id="2.90.10.10:FF:000001">
    <property type="entry name" value="G-type lectin S-receptor-like serine/threonine-protein kinase"/>
    <property type="match status" value="1"/>
</dbReference>
<evidence type="ECO:0000256" key="13">
    <source>
        <dbReference type="PIRNR" id="PIRNR000641"/>
    </source>
</evidence>
<dbReference type="SMART" id="SM00108">
    <property type="entry name" value="B_lectin"/>
    <property type="match status" value="1"/>
</dbReference>
<evidence type="ECO:0000313" key="19">
    <source>
        <dbReference type="EMBL" id="RYR44589.1"/>
    </source>
</evidence>
<dbReference type="InterPro" id="IPR000719">
    <property type="entry name" value="Prot_kinase_dom"/>
</dbReference>
<sequence>MDILNSMIIVAYLLLVSSVTVSSAKVSSVTVSMAVNDSIGMSKSISDDGNDKTIVSKDGVFELGFFSPGSSMKRYLGIWYKKSSMYTVVWVANRDKPIDFVSAGILTLDITGNLILTQNDSVVWSTNSQRQAQNPVAQLMDSGNLVVWNDGGPNSEDILWQSFDYPSDTILPGMKVGWDLKRGLEWRITSWKSPNDPAPGDFSWGLVLNEYPDFYMKGRTRLNRFGPWNGLYFSGFRDQNPSSVYEFTYVTSYDAKFPSNKDEIYYTYTLKNTSILSRVHLDQTGGFHFYIWAEEDQQNWELYEMYSSRDQCDNYGVCGSNSKCLIDESNVPMFRRFQSQVTTRMGYEELDKRMSLKVPDTTHTWLDENIGLDECRARCLNNCSCMAFSNSDIRGSGSGCVLWFGDLIDMRQFNTKQTREQDLYIRMANAESQSESKMNIRTIVAITIPTLCGVLLLSVYVVYRIRRNLVEKSMVRDNIEKHVEDLPLFALPTISMATSNFWIENKIGQGGFGPVYKGKLSDGRQIAVKRLSRSSGQGVTEFINEVKLIAKLQHRNLVRLLGCCIQGQEKLLIYEYMANGSLDSFIFDHTKGKLLSWPHRFHIILGIARGLLYLHQDSRLRIIHRDLKASNVLLDDKLNSKISDFGMAKAFGGDQTEGNTDRVVGTYGYMAPEYAVDGLFSVKSDVFSFGILLLEIICGSKNRALSYANNTYNLVGYAWTLWKEGNALQLIDSNIKDSCIDSEVLRCIQVSLVCMQHYPEDRPTMTSVIRMLDSEMELVDPKEPGFFPRKVSNEATNQNEISLNNEISVTSLDGR</sequence>
<dbReference type="CDD" id="cd14066">
    <property type="entry name" value="STKc_IRAK"/>
    <property type="match status" value="1"/>
</dbReference>
<dbReference type="GO" id="GO:0106310">
    <property type="term" value="F:protein serine kinase activity"/>
    <property type="evidence" value="ECO:0007669"/>
    <property type="project" value="RHEA"/>
</dbReference>
<evidence type="ECO:0000256" key="8">
    <source>
        <dbReference type="ARBA" id="ARBA00022840"/>
    </source>
</evidence>
<dbReference type="InterPro" id="IPR036426">
    <property type="entry name" value="Bulb-type_lectin_dom_sf"/>
</dbReference>
<keyword evidence="4 13" id="KW-0808">Transferase</keyword>
<evidence type="ECO:0000256" key="1">
    <source>
        <dbReference type="ARBA" id="ARBA00004251"/>
    </source>
</evidence>
<dbReference type="InterPro" id="IPR000858">
    <property type="entry name" value="S_locus_glycoprot_dom"/>
</dbReference>
<evidence type="ECO:0000256" key="5">
    <source>
        <dbReference type="ARBA" id="ARBA00022729"/>
    </source>
</evidence>
<dbReference type="Pfam" id="PF01453">
    <property type="entry name" value="B_lectin"/>
    <property type="match status" value="1"/>
</dbReference>
<dbReference type="InterPro" id="IPR011009">
    <property type="entry name" value="Kinase-like_dom_sf"/>
</dbReference>
<dbReference type="EC" id="2.7.11.1" evidence="13"/>
<dbReference type="Gene3D" id="2.90.10.10">
    <property type="entry name" value="Bulb-type lectin domain"/>
    <property type="match status" value="1"/>
</dbReference>
<dbReference type="PROSITE" id="PS50927">
    <property type="entry name" value="BULB_LECTIN"/>
    <property type="match status" value="1"/>
</dbReference>
<evidence type="ECO:0000313" key="20">
    <source>
        <dbReference type="Proteomes" id="UP000289738"/>
    </source>
</evidence>
<keyword evidence="9" id="KW-1015">Disulfide bond</keyword>
<dbReference type="Gene3D" id="3.30.200.20">
    <property type="entry name" value="Phosphorylase Kinase, domain 1"/>
    <property type="match status" value="1"/>
</dbReference>
<feature type="domain" description="Apple" evidence="18">
    <location>
        <begin position="343"/>
        <end position="428"/>
    </location>
</feature>
<organism evidence="19 20">
    <name type="scientific">Arachis hypogaea</name>
    <name type="common">Peanut</name>
    <dbReference type="NCBI Taxonomy" id="3818"/>
    <lineage>
        <taxon>Eukaryota</taxon>
        <taxon>Viridiplantae</taxon>
        <taxon>Streptophyta</taxon>
        <taxon>Embryophyta</taxon>
        <taxon>Tracheophyta</taxon>
        <taxon>Spermatophyta</taxon>
        <taxon>Magnoliopsida</taxon>
        <taxon>eudicotyledons</taxon>
        <taxon>Gunneridae</taxon>
        <taxon>Pentapetalae</taxon>
        <taxon>rosids</taxon>
        <taxon>fabids</taxon>
        <taxon>Fabales</taxon>
        <taxon>Fabaceae</taxon>
        <taxon>Papilionoideae</taxon>
        <taxon>50 kb inversion clade</taxon>
        <taxon>dalbergioids sensu lato</taxon>
        <taxon>Dalbergieae</taxon>
        <taxon>Pterocarpus clade</taxon>
        <taxon>Arachis</taxon>
    </lineage>
</organism>
<comment type="similarity">
    <text evidence="13">Belongs to the protein kinase superfamily. Ser/Thr protein kinase family.</text>
</comment>
<evidence type="ECO:0000259" key="18">
    <source>
        <dbReference type="PROSITE" id="PS50948"/>
    </source>
</evidence>
<keyword evidence="14" id="KW-1133">Transmembrane helix</keyword>
<dbReference type="SMART" id="SM00473">
    <property type="entry name" value="PAN_AP"/>
    <property type="match status" value="1"/>
</dbReference>
<dbReference type="GO" id="GO:0005886">
    <property type="term" value="C:plasma membrane"/>
    <property type="evidence" value="ECO:0007669"/>
    <property type="project" value="UniProtKB-SubCell"/>
</dbReference>
<keyword evidence="8 13" id="KW-0067">ATP-binding</keyword>
<keyword evidence="14" id="KW-0472">Membrane</keyword>
<dbReference type="InterPro" id="IPR024171">
    <property type="entry name" value="SRK-like_kinase"/>
</dbReference>
<dbReference type="Pfam" id="PF00954">
    <property type="entry name" value="S_locus_glycop"/>
    <property type="match status" value="1"/>
</dbReference>
<keyword evidence="5 15" id="KW-0732">Signal</keyword>
<dbReference type="Pfam" id="PF07714">
    <property type="entry name" value="PK_Tyr_Ser-Thr"/>
    <property type="match status" value="1"/>
</dbReference>
<dbReference type="SMART" id="SM00220">
    <property type="entry name" value="S_TKc"/>
    <property type="match status" value="1"/>
</dbReference>
<dbReference type="InterPro" id="IPR001245">
    <property type="entry name" value="Ser-Thr/Tyr_kinase_cat_dom"/>
</dbReference>
<evidence type="ECO:0000256" key="15">
    <source>
        <dbReference type="SAM" id="SignalP"/>
    </source>
</evidence>
<comment type="catalytic activity">
    <reaction evidence="12 13">
        <text>L-seryl-[protein] + ATP = O-phospho-L-seryl-[protein] + ADP + H(+)</text>
        <dbReference type="Rhea" id="RHEA:17989"/>
        <dbReference type="Rhea" id="RHEA-COMP:9863"/>
        <dbReference type="Rhea" id="RHEA-COMP:11604"/>
        <dbReference type="ChEBI" id="CHEBI:15378"/>
        <dbReference type="ChEBI" id="CHEBI:29999"/>
        <dbReference type="ChEBI" id="CHEBI:30616"/>
        <dbReference type="ChEBI" id="CHEBI:83421"/>
        <dbReference type="ChEBI" id="CHEBI:456216"/>
        <dbReference type="EC" id="2.7.11.1"/>
    </reaction>
</comment>
<dbReference type="AlphaFoldDB" id="A0A445C101"/>
<evidence type="ECO:0000256" key="6">
    <source>
        <dbReference type="ARBA" id="ARBA00022741"/>
    </source>
</evidence>
<dbReference type="FunFam" id="1.10.510.10:FF:000060">
    <property type="entry name" value="G-type lectin S-receptor-like serine/threonine-protein kinase"/>
    <property type="match status" value="1"/>
</dbReference>
<dbReference type="PIRSF" id="PIRSF000641">
    <property type="entry name" value="SRK"/>
    <property type="match status" value="1"/>
</dbReference>
<dbReference type="GO" id="GO:0048544">
    <property type="term" value="P:recognition of pollen"/>
    <property type="evidence" value="ECO:0007669"/>
    <property type="project" value="InterPro"/>
</dbReference>
<keyword evidence="3 13" id="KW-0723">Serine/threonine-protein kinase</keyword>
<dbReference type="FunFam" id="3.30.200.20:FF:000195">
    <property type="entry name" value="G-type lectin S-receptor-like serine/threonine-protein kinase"/>
    <property type="match status" value="1"/>
</dbReference>
<dbReference type="PROSITE" id="PS50011">
    <property type="entry name" value="PROTEIN_KINASE_DOM"/>
    <property type="match status" value="1"/>
</dbReference>
<dbReference type="GO" id="GO:0005524">
    <property type="term" value="F:ATP binding"/>
    <property type="evidence" value="ECO:0007669"/>
    <property type="project" value="UniProtKB-KW"/>
</dbReference>
<dbReference type="CDD" id="cd01098">
    <property type="entry name" value="PAN_AP_plant"/>
    <property type="match status" value="1"/>
</dbReference>
<evidence type="ECO:0000259" key="16">
    <source>
        <dbReference type="PROSITE" id="PS50011"/>
    </source>
</evidence>
<dbReference type="Pfam" id="PF08276">
    <property type="entry name" value="PAN_2"/>
    <property type="match status" value="1"/>
</dbReference>
<keyword evidence="2" id="KW-1003">Cell membrane</keyword>
<dbReference type="PANTHER" id="PTHR27002">
    <property type="entry name" value="RECEPTOR-LIKE SERINE/THREONINE-PROTEIN KINASE SD1-8"/>
    <property type="match status" value="1"/>
</dbReference>
<accession>A0A445C101</accession>
<keyword evidence="7 13" id="KW-0418">Kinase</keyword>
<evidence type="ECO:0000256" key="11">
    <source>
        <dbReference type="ARBA" id="ARBA00047899"/>
    </source>
</evidence>
<dbReference type="Proteomes" id="UP000289738">
    <property type="component" value="Chromosome A08"/>
</dbReference>
<dbReference type="InterPro" id="IPR008271">
    <property type="entry name" value="Ser/Thr_kinase_AS"/>
</dbReference>
<dbReference type="SUPFAM" id="SSF51110">
    <property type="entry name" value="alpha-D-mannose-specific plant lectins"/>
    <property type="match status" value="1"/>
</dbReference>
<feature type="signal peptide" evidence="15">
    <location>
        <begin position="1"/>
        <end position="24"/>
    </location>
</feature>
<evidence type="ECO:0000256" key="2">
    <source>
        <dbReference type="ARBA" id="ARBA00022475"/>
    </source>
</evidence>
<feature type="domain" description="Protein kinase" evidence="16">
    <location>
        <begin position="501"/>
        <end position="779"/>
    </location>
</feature>
<gene>
    <name evidence="19" type="ORF">Ahy_A08g040899</name>
</gene>
<comment type="subcellular location">
    <subcellularLocation>
        <location evidence="1">Cell membrane</location>
        <topology evidence="1">Single-pass type I membrane protein</topology>
    </subcellularLocation>
</comment>
<evidence type="ECO:0000259" key="17">
    <source>
        <dbReference type="PROSITE" id="PS50927"/>
    </source>
</evidence>
<reference evidence="19 20" key="1">
    <citation type="submission" date="2019-01" db="EMBL/GenBank/DDBJ databases">
        <title>Sequencing of cultivated peanut Arachis hypogaea provides insights into genome evolution and oil improvement.</title>
        <authorList>
            <person name="Chen X."/>
        </authorList>
    </citation>
    <scope>NUCLEOTIDE SEQUENCE [LARGE SCALE GENOMIC DNA]</scope>
    <source>
        <strain evidence="20">cv. Fuhuasheng</strain>
        <tissue evidence="19">Leaves</tissue>
    </source>
</reference>
<name>A0A445C101_ARAHY</name>
<keyword evidence="6 13" id="KW-0547">Nucleotide-binding</keyword>
<feature type="chain" id="PRO_5019424610" description="Receptor-like serine/threonine-protein kinase" evidence="15">
    <location>
        <begin position="25"/>
        <end position="815"/>
    </location>
</feature>
<dbReference type="PROSITE" id="PS00108">
    <property type="entry name" value="PROTEIN_KINASE_ST"/>
    <property type="match status" value="1"/>
</dbReference>
<dbReference type="InterPro" id="IPR003609">
    <property type="entry name" value="Pan_app"/>
</dbReference>
<dbReference type="STRING" id="3818.A0A445C101"/>
<comment type="catalytic activity">
    <reaction evidence="11 13">
        <text>L-threonyl-[protein] + ATP = O-phospho-L-threonyl-[protein] + ADP + H(+)</text>
        <dbReference type="Rhea" id="RHEA:46608"/>
        <dbReference type="Rhea" id="RHEA-COMP:11060"/>
        <dbReference type="Rhea" id="RHEA-COMP:11605"/>
        <dbReference type="ChEBI" id="CHEBI:15378"/>
        <dbReference type="ChEBI" id="CHEBI:30013"/>
        <dbReference type="ChEBI" id="CHEBI:30616"/>
        <dbReference type="ChEBI" id="CHEBI:61977"/>
        <dbReference type="ChEBI" id="CHEBI:456216"/>
        <dbReference type="EC" id="2.7.11.1"/>
    </reaction>
</comment>
<protein>
    <recommendedName>
        <fullName evidence="13">Receptor-like serine/threonine-protein kinase</fullName>
        <ecNumber evidence="13">2.7.11.1</ecNumber>
    </recommendedName>
</protein>
<keyword evidence="14" id="KW-0812">Transmembrane</keyword>
<proteinExistence type="inferred from homology"/>
<evidence type="ECO:0000256" key="9">
    <source>
        <dbReference type="ARBA" id="ARBA00023157"/>
    </source>
</evidence>
<comment type="caution">
    <text evidence="19">The sequence shown here is derived from an EMBL/GenBank/DDBJ whole genome shotgun (WGS) entry which is preliminary data.</text>
</comment>
<dbReference type="PANTHER" id="PTHR27002:SF616">
    <property type="entry name" value="RECEPTOR-LIKE SERINE_THREONINE-PROTEIN KINASE"/>
    <property type="match status" value="1"/>
</dbReference>
<dbReference type="EMBL" id="SDMP01000008">
    <property type="protein sequence ID" value="RYR44589.1"/>
    <property type="molecule type" value="Genomic_DNA"/>
</dbReference>
<evidence type="ECO:0000256" key="10">
    <source>
        <dbReference type="ARBA" id="ARBA00023180"/>
    </source>
</evidence>
<dbReference type="PROSITE" id="PS50948">
    <property type="entry name" value="PAN"/>
    <property type="match status" value="1"/>
</dbReference>
<dbReference type="InterPro" id="IPR001480">
    <property type="entry name" value="Bulb-type_lectin_dom"/>
</dbReference>
<dbReference type="Gene3D" id="1.10.510.10">
    <property type="entry name" value="Transferase(Phosphotransferase) domain 1"/>
    <property type="match status" value="1"/>
</dbReference>
<feature type="transmembrane region" description="Helical" evidence="14">
    <location>
        <begin position="443"/>
        <end position="463"/>
    </location>
</feature>